<dbReference type="PANTHER" id="PTHR11360:SF315">
    <property type="entry name" value="TRANSPORTER MCH2-RELATED"/>
    <property type="match status" value="1"/>
</dbReference>
<feature type="transmembrane region" description="Helical" evidence="3">
    <location>
        <begin position="88"/>
        <end position="108"/>
    </location>
</feature>
<protein>
    <submittedName>
        <fullName evidence="5">Major facilitator superfamily protein</fullName>
    </submittedName>
</protein>
<dbReference type="Pfam" id="PF07690">
    <property type="entry name" value="MFS_1"/>
    <property type="match status" value="1"/>
</dbReference>
<name>A0A6A5YS65_9PLEO</name>
<sequence length="411" mass="44209">MIPVLHASNDAIPDGGYGWIIVGCVFTINGFTWGVVASYGVYLAYYLSNDVFKGATSLDYAYIGGLNFGVSMLVASPVTYLVRIFGMHAVMVAGVVLQTGGFVAASFATKIWQLYLTQGILVGLGVGLLFIPSVAVTSQWFDKKRSLANSVNSAGSGVGGMIVSFATMPLIRNISLAWSLRIIGILSGSMNLLATCFIRSRNKVVQPAMHPFDVKLLRRLPVVLLLGWGFFSMLGYIVLLYSLSDFARSLGISSSKASSITAILNLGTAVGRPIVGQLSDRYGRIETAGVVTLTCAITVFAIWIPCNSYGVLVLFALINGGILGVFWMTISPLCVEVAGLTELPSMLALAFGTVILPTTFSEVIALKIRQPESSRPYLYPQIWSGLTYLVASGIMLALWLVQRRRKRTLGV</sequence>
<keyword evidence="3" id="KW-0472">Membrane</keyword>
<dbReference type="GO" id="GO:0022857">
    <property type="term" value="F:transmembrane transporter activity"/>
    <property type="evidence" value="ECO:0007669"/>
    <property type="project" value="InterPro"/>
</dbReference>
<evidence type="ECO:0000313" key="5">
    <source>
        <dbReference type="EMBL" id="KAF2109823.1"/>
    </source>
</evidence>
<feature type="transmembrane region" description="Helical" evidence="3">
    <location>
        <begin position="120"/>
        <end position="141"/>
    </location>
</feature>
<gene>
    <name evidence="5" type="ORF">BDV96DRAFT_501821</name>
</gene>
<accession>A0A6A5YS65</accession>
<dbReference type="InterPro" id="IPR050327">
    <property type="entry name" value="Proton-linked_MCT"/>
</dbReference>
<comment type="similarity">
    <text evidence="2">Belongs to the major facilitator superfamily. Monocarboxylate porter (TC 2.A.1.13) family.</text>
</comment>
<evidence type="ECO:0000256" key="2">
    <source>
        <dbReference type="ARBA" id="ARBA00006727"/>
    </source>
</evidence>
<dbReference type="OrthoDB" id="6499973at2759"/>
<organism evidence="5 6">
    <name type="scientific">Lophiotrema nucula</name>
    <dbReference type="NCBI Taxonomy" id="690887"/>
    <lineage>
        <taxon>Eukaryota</taxon>
        <taxon>Fungi</taxon>
        <taxon>Dikarya</taxon>
        <taxon>Ascomycota</taxon>
        <taxon>Pezizomycotina</taxon>
        <taxon>Dothideomycetes</taxon>
        <taxon>Pleosporomycetidae</taxon>
        <taxon>Pleosporales</taxon>
        <taxon>Lophiotremataceae</taxon>
        <taxon>Lophiotrema</taxon>
    </lineage>
</organism>
<reference evidence="5" key="1">
    <citation type="journal article" date="2020" name="Stud. Mycol.">
        <title>101 Dothideomycetes genomes: a test case for predicting lifestyles and emergence of pathogens.</title>
        <authorList>
            <person name="Haridas S."/>
            <person name="Albert R."/>
            <person name="Binder M."/>
            <person name="Bloem J."/>
            <person name="Labutti K."/>
            <person name="Salamov A."/>
            <person name="Andreopoulos B."/>
            <person name="Baker S."/>
            <person name="Barry K."/>
            <person name="Bills G."/>
            <person name="Bluhm B."/>
            <person name="Cannon C."/>
            <person name="Castanera R."/>
            <person name="Culley D."/>
            <person name="Daum C."/>
            <person name="Ezra D."/>
            <person name="Gonzalez J."/>
            <person name="Henrissat B."/>
            <person name="Kuo A."/>
            <person name="Liang C."/>
            <person name="Lipzen A."/>
            <person name="Lutzoni F."/>
            <person name="Magnuson J."/>
            <person name="Mondo S."/>
            <person name="Nolan M."/>
            <person name="Ohm R."/>
            <person name="Pangilinan J."/>
            <person name="Park H.-J."/>
            <person name="Ramirez L."/>
            <person name="Alfaro M."/>
            <person name="Sun H."/>
            <person name="Tritt A."/>
            <person name="Yoshinaga Y."/>
            <person name="Zwiers L.-H."/>
            <person name="Turgeon B."/>
            <person name="Goodwin S."/>
            <person name="Spatafora J."/>
            <person name="Crous P."/>
            <person name="Grigoriev I."/>
        </authorList>
    </citation>
    <scope>NUCLEOTIDE SEQUENCE</scope>
    <source>
        <strain evidence="5">CBS 627.86</strain>
    </source>
</reference>
<dbReference type="Proteomes" id="UP000799770">
    <property type="component" value="Unassembled WGS sequence"/>
</dbReference>
<comment type="subcellular location">
    <subcellularLocation>
        <location evidence="1">Membrane</location>
        <topology evidence="1">Multi-pass membrane protein</topology>
    </subcellularLocation>
</comment>
<dbReference type="InterPro" id="IPR036259">
    <property type="entry name" value="MFS_trans_sf"/>
</dbReference>
<feature type="transmembrane region" description="Helical" evidence="3">
    <location>
        <begin position="287"/>
        <end position="305"/>
    </location>
</feature>
<dbReference type="SUPFAM" id="SSF103473">
    <property type="entry name" value="MFS general substrate transporter"/>
    <property type="match status" value="1"/>
</dbReference>
<dbReference type="InterPro" id="IPR020846">
    <property type="entry name" value="MFS_dom"/>
</dbReference>
<dbReference type="PROSITE" id="PS50850">
    <property type="entry name" value="MFS"/>
    <property type="match status" value="1"/>
</dbReference>
<dbReference type="Gene3D" id="1.20.1250.20">
    <property type="entry name" value="MFS general substrate transporter like domains"/>
    <property type="match status" value="2"/>
</dbReference>
<feature type="transmembrane region" description="Helical" evidence="3">
    <location>
        <begin position="347"/>
        <end position="366"/>
    </location>
</feature>
<dbReference type="PANTHER" id="PTHR11360">
    <property type="entry name" value="MONOCARBOXYLATE TRANSPORTER"/>
    <property type="match status" value="1"/>
</dbReference>
<keyword evidence="3" id="KW-0812">Transmembrane</keyword>
<dbReference type="EMBL" id="ML977340">
    <property type="protein sequence ID" value="KAF2109823.1"/>
    <property type="molecule type" value="Genomic_DNA"/>
</dbReference>
<keyword evidence="6" id="KW-1185">Reference proteome</keyword>
<feature type="domain" description="Major facilitator superfamily (MFS) profile" evidence="4">
    <location>
        <begin position="221"/>
        <end position="411"/>
    </location>
</feature>
<evidence type="ECO:0000256" key="1">
    <source>
        <dbReference type="ARBA" id="ARBA00004141"/>
    </source>
</evidence>
<feature type="transmembrane region" description="Helical" evidence="3">
    <location>
        <begin position="60"/>
        <end position="82"/>
    </location>
</feature>
<dbReference type="AlphaFoldDB" id="A0A6A5YS65"/>
<dbReference type="InterPro" id="IPR011701">
    <property type="entry name" value="MFS"/>
</dbReference>
<keyword evidence="3" id="KW-1133">Transmembrane helix</keyword>
<evidence type="ECO:0000256" key="3">
    <source>
        <dbReference type="SAM" id="Phobius"/>
    </source>
</evidence>
<feature type="transmembrane region" description="Helical" evidence="3">
    <location>
        <begin position="178"/>
        <end position="200"/>
    </location>
</feature>
<feature type="transmembrane region" description="Helical" evidence="3">
    <location>
        <begin position="378"/>
        <end position="401"/>
    </location>
</feature>
<proteinExistence type="inferred from homology"/>
<feature type="transmembrane region" description="Helical" evidence="3">
    <location>
        <begin position="220"/>
        <end position="243"/>
    </location>
</feature>
<evidence type="ECO:0000259" key="4">
    <source>
        <dbReference type="PROSITE" id="PS50850"/>
    </source>
</evidence>
<feature type="transmembrane region" description="Helical" evidence="3">
    <location>
        <begin position="311"/>
        <end position="335"/>
    </location>
</feature>
<evidence type="ECO:0000313" key="6">
    <source>
        <dbReference type="Proteomes" id="UP000799770"/>
    </source>
</evidence>
<dbReference type="GO" id="GO:0016020">
    <property type="term" value="C:membrane"/>
    <property type="evidence" value="ECO:0007669"/>
    <property type="project" value="UniProtKB-SubCell"/>
</dbReference>
<feature type="transmembrane region" description="Helical" evidence="3">
    <location>
        <begin position="20"/>
        <end position="48"/>
    </location>
</feature>